<accession>A0A4Q1SDA5</accession>
<evidence type="ECO:0000259" key="2">
    <source>
        <dbReference type="Pfam" id="PF25917"/>
    </source>
</evidence>
<dbReference type="InterPro" id="IPR058625">
    <property type="entry name" value="MdtA-like_BSH"/>
</dbReference>
<comment type="caution">
    <text evidence="4">The sequence shown here is derived from an EMBL/GenBank/DDBJ whole genome shotgun (WGS) entry which is preliminary data.</text>
</comment>
<sequence length="388" mass="41899">MAEQAEIRSGIQSAIRSWMIPVVVLAVAALLLLTIRGRWLFWQSGRGEQSTDDAYVRADVTPLSTRISGTVRKVNVGDYQPVKAGQVLMELEDSDYGAELEETKAALAASEAALADNQDAKRVADAQIEAAKAGVQQAEASVEAAQAGIQAVKPELERALLEQKRQDALYSSQAATHQTIEQVAASTAQLQAKLANSQADLAKAQAAEIAARSAVMVAERQRLALDTKDRSYRADIAAKQSAITVSQVNLGYTKIASPEDGFVSERHVFVGQLVTPGTQMIDVVNQEPWIQANFLETQLAHMREGDRVDVRVDSFPGVKLHGHVARISPASGSQFALLPPDNATGNFTKVVQRIPVKVVLDGDEPEIARLRPGMSAVVTVHPNKEQER</sequence>
<keyword evidence="1" id="KW-1133">Transmembrane helix</keyword>
<keyword evidence="1" id="KW-0812">Transmembrane</keyword>
<dbReference type="Pfam" id="PF25917">
    <property type="entry name" value="BSH_RND"/>
    <property type="match status" value="1"/>
</dbReference>
<dbReference type="Proteomes" id="UP000290253">
    <property type="component" value="Unassembled WGS sequence"/>
</dbReference>
<dbReference type="PANTHER" id="PTHR30386:SF24">
    <property type="entry name" value="MULTIDRUG RESISTANCE EFFLUX PUMP"/>
    <property type="match status" value="1"/>
</dbReference>
<dbReference type="Pfam" id="PF25963">
    <property type="entry name" value="Beta-barrel_AAEA"/>
    <property type="match status" value="1"/>
</dbReference>
<dbReference type="InterPro" id="IPR058634">
    <property type="entry name" value="AaeA-lik-b-barrel"/>
</dbReference>
<dbReference type="RefSeq" id="WP_129208383.1">
    <property type="nucleotide sequence ID" value="NZ_BMGU01000003.1"/>
</dbReference>
<dbReference type="InterPro" id="IPR050739">
    <property type="entry name" value="MFP"/>
</dbReference>
<reference evidence="4 5" key="1">
    <citation type="journal article" date="2016" name="Int. J. Syst. Evol. Microbiol.">
        <title>Acidipila dinghuensis sp. nov., an acidobacterium isolated from forest soil.</title>
        <authorList>
            <person name="Jiang Y.W."/>
            <person name="Wang J."/>
            <person name="Chen M.H."/>
            <person name="Lv Y.Y."/>
            <person name="Qiu L.H."/>
        </authorList>
    </citation>
    <scope>NUCLEOTIDE SEQUENCE [LARGE SCALE GENOMIC DNA]</scope>
    <source>
        <strain evidence="4 5">DHOF10</strain>
    </source>
</reference>
<protein>
    <submittedName>
        <fullName evidence="4">HlyD family secretion protein</fullName>
    </submittedName>
</protein>
<evidence type="ECO:0000313" key="5">
    <source>
        <dbReference type="Proteomes" id="UP000290253"/>
    </source>
</evidence>
<evidence type="ECO:0000259" key="3">
    <source>
        <dbReference type="Pfam" id="PF25963"/>
    </source>
</evidence>
<dbReference type="Gene3D" id="2.40.30.170">
    <property type="match status" value="1"/>
</dbReference>
<proteinExistence type="predicted"/>
<dbReference type="SUPFAM" id="SSF111369">
    <property type="entry name" value="HlyD-like secretion proteins"/>
    <property type="match status" value="2"/>
</dbReference>
<gene>
    <name evidence="4" type="ORF">ESZ00_11420</name>
</gene>
<dbReference type="Gene3D" id="2.40.50.100">
    <property type="match status" value="1"/>
</dbReference>
<dbReference type="PRINTS" id="PR01490">
    <property type="entry name" value="RTXTOXIND"/>
</dbReference>
<dbReference type="PANTHER" id="PTHR30386">
    <property type="entry name" value="MEMBRANE FUSION SUBUNIT OF EMRAB-TOLC MULTIDRUG EFFLUX PUMP"/>
    <property type="match status" value="1"/>
</dbReference>
<feature type="transmembrane region" description="Helical" evidence="1">
    <location>
        <begin position="18"/>
        <end position="35"/>
    </location>
</feature>
<organism evidence="4 5">
    <name type="scientific">Silvibacterium dinghuense</name>
    <dbReference type="NCBI Taxonomy" id="1560006"/>
    <lineage>
        <taxon>Bacteria</taxon>
        <taxon>Pseudomonadati</taxon>
        <taxon>Acidobacteriota</taxon>
        <taxon>Terriglobia</taxon>
        <taxon>Terriglobales</taxon>
        <taxon>Acidobacteriaceae</taxon>
        <taxon>Silvibacterium</taxon>
    </lineage>
</organism>
<keyword evidence="1" id="KW-0472">Membrane</keyword>
<dbReference type="AlphaFoldDB" id="A0A4Q1SDA5"/>
<dbReference type="GO" id="GO:0055085">
    <property type="term" value="P:transmembrane transport"/>
    <property type="evidence" value="ECO:0007669"/>
    <property type="project" value="InterPro"/>
</dbReference>
<name>A0A4Q1SDA5_9BACT</name>
<evidence type="ECO:0000313" key="4">
    <source>
        <dbReference type="EMBL" id="RXS95206.1"/>
    </source>
</evidence>
<keyword evidence="5" id="KW-1185">Reference proteome</keyword>
<feature type="domain" description="p-hydroxybenzoic acid efflux pump subunit AaeA-like beta-barrel" evidence="3">
    <location>
        <begin position="290"/>
        <end position="381"/>
    </location>
</feature>
<evidence type="ECO:0000256" key="1">
    <source>
        <dbReference type="SAM" id="Phobius"/>
    </source>
</evidence>
<dbReference type="EMBL" id="SDMK01000002">
    <property type="protein sequence ID" value="RXS95206.1"/>
    <property type="molecule type" value="Genomic_DNA"/>
</dbReference>
<dbReference type="OrthoDB" id="9811754at2"/>
<dbReference type="Gene3D" id="1.10.287.470">
    <property type="entry name" value="Helix hairpin bin"/>
    <property type="match status" value="1"/>
</dbReference>
<feature type="domain" description="Multidrug resistance protein MdtA-like barrel-sandwich hybrid" evidence="2">
    <location>
        <begin position="64"/>
        <end position="284"/>
    </location>
</feature>